<dbReference type="SUPFAM" id="SSF49879">
    <property type="entry name" value="SMAD/FHA domain"/>
    <property type="match status" value="1"/>
</dbReference>
<reference evidence="4 5" key="1">
    <citation type="submission" date="2015-01" db="EMBL/GenBank/DDBJ databases">
        <title>Comparative genomics of non-oral Prevotella species.</title>
        <authorList>
            <person name="Accetto T."/>
            <person name="Nograsek B."/>
            <person name="Avgustin G."/>
        </authorList>
    </citation>
    <scope>NUCLEOTIDE SEQUENCE [LARGE SCALE GENOMIC DNA]</scope>
    <source>
        <strain evidence="4 5">P5-119</strain>
    </source>
</reference>
<dbReference type="Pfam" id="PF00498">
    <property type="entry name" value="FHA"/>
    <property type="match status" value="1"/>
</dbReference>
<evidence type="ECO:0000313" key="5">
    <source>
        <dbReference type="Proteomes" id="UP000032046"/>
    </source>
</evidence>
<dbReference type="InterPro" id="IPR000253">
    <property type="entry name" value="FHA_dom"/>
</dbReference>
<keyword evidence="2" id="KW-0472">Membrane</keyword>
<dbReference type="Proteomes" id="UP000032046">
    <property type="component" value="Unassembled WGS sequence"/>
</dbReference>
<comment type="caution">
    <text evidence="4">The sequence shown here is derived from an EMBL/GenBank/DDBJ whole genome shotgun (WGS) entry which is preliminary data.</text>
</comment>
<accession>A0A0D0IX30</accession>
<dbReference type="PANTHER" id="PTHR23308">
    <property type="entry name" value="NUCLEAR INHIBITOR OF PROTEIN PHOSPHATASE-1"/>
    <property type="match status" value="1"/>
</dbReference>
<sequence length="214" mass="23317">MKVYSIGRETGCDIVINDSTDVISRRHAILNVTSMGKMTIVDQSHNGTYVNGIRIAPNVPVPVTRKDSVSFAHVARLDWNRVPKSGEAIKYAIIAVVALAVIAIAGFGIKAAMGGGNSAGTQEKPAAVADTTKTQKDEDKQKEEKAESKDDNKKDEQKADKKQTKKDNKQQAKDDKQQKKNDSKAADAAKKDKQQKKNDTPNEDNDKKSAGLRI</sequence>
<evidence type="ECO:0000259" key="3">
    <source>
        <dbReference type="PROSITE" id="PS50006"/>
    </source>
</evidence>
<evidence type="ECO:0000313" key="4">
    <source>
        <dbReference type="EMBL" id="KIP63285.1"/>
    </source>
</evidence>
<evidence type="ECO:0000256" key="2">
    <source>
        <dbReference type="SAM" id="Phobius"/>
    </source>
</evidence>
<gene>
    <name evidence="4" type="ORF">ST44_04215</name>
</gene>
<keyword evidence="2" id="KW-0812">Transmembrane</keyword>
<dbReference type="SMART" id="SM00240">
    <property type="entry name" value="FHA"/>
    <property type="match status" value="1"/>
</dbReference>
<dbReference type="RefSeq" id="WP_042518347.1">
    <property type="nucleotide sequence ID" value="NZ_JAXJLY010000019.1"/>
</dbReference>
<dbReference type="InterPro" id="IPR050923">
    <property type="entry name" value="Cell_Proc_Reg/RNA_Proc"/>
</dbReference>
<dbReference type="Gene3D" id="2.60.200.20">
    <property type="match status" value="1"/>
</dbReference>
<feature type="compositionally biased region" description="Basic and acidic residues" evidence="1">
    <location>
        <begin position="133"/>
        <end position="214"/>
    </location>
</feature>
<organism evidence="4 5">
    <name type="scientific">Prevotella pectinovora</name>
    <dbReference type="NCBI Taxonomy" id="1602169"/>
    <lineage>
        <taxon>Bacteria</taxon>
        <taxon>Pseudomonadati</taxon>
        <taxon>Bacteroidota</taxon>
        <taxon>Bacteroidia</taxon>
        <taxon>Bacteroidales</taxon>
        <taxon>Prevotellaceae</taxon>
        <taxon>Prevotella</taxon>
    </lineage>
</organism>
<dbReference type="STRING" id="1602171.ST44_04215"/>
<feature type="domain" description="FHA" evidence="3">
    <location>
        <begin position="4"/>
        <end position="55"/>
    </location>
</feature>
<dbReference type="InterPro" id="IPR008984">
    <property type="entry name" value="SMAD_FHA_dom_sf"/>
</dbReference>
<feature type="transmembrane region" description="Helical" evidence="2">
    <location>
        <begin position="88"/>
        <end position="109"/>
    </location>
</feature>
<dbReference type="AlphaFoldDB" id="A0A0D0IX30"/>
<keyword evidence="2" id="KW-1133">Transmembrane helix</keyword>
<proteinExistence type="predicted"/>
<protein>
    <recommendedName>
        <fullName evidence="3">FHA domain-containing protein</fullName>
    </recommendedName>
</protein>
<keyword evidence="5" id="KW-1185">Reference proteome</keyword>
<feature type="region of interest" description="Disordered" evidence="1">
    <location>
        <begin position="116"/>
        <end position="214"/>
    </location>
</feature>
<name>A0A0D0IX30_9BACT</name>
<dbReference type="EMBL" id="JXQK01000045">
    <property type="protein sequence ID" value="KIP63285.1"/>
    <property type="molecule type" value="Genomic_DNA"/>
</dbReference>
<evidence type="ECO:0000256" key="1">
    <source>
        <dbReference type="SAM" id="MobiDB-lite"/>
    </source>
</evidence>
<dbReference type="CDD" id="cd00060">
    <property type="entry name" value="FHA"/>
    <property type="match status" value="1"/>
</dbReference>
<dbReference type="PROSITE" id="PS50006">
    <property type="entry name" value="FHA_DOMAIN"/>
    <property type="match status" value="1"/>
</dbReference>